<dbReference type="PANTHER" id="PTHR10537">
    <property type="entry name" value="DNA PRIMASE LARGE SUBUNIT"/>
    <property type="match status" value="1"/>
</dbReference>
<evidence type="ECO:0000256" key="9">
    <source>
        <dbReference type="PIRNR" id="PIRNR009449"/>
    </source>
</evidence>
<dbReference type="InterPro" id="IPR007238">
    <property type="entry name" value="DNA_primase_lsu_euk/arc"/>
</dbReference>
<evidence type="ECO:0000256" key="4">
    <source>
        <dbReference type="ARBA" id="ARBA00022705"/>
    </source>
</evidence>
<organism evidence="12 13">
    <name type="scientific">Amanita thiersii Skay4041</name>
    <dbReference type="NCBI Taxonomy" id="703135"/>
    <lineage>
        <taxon>Eukaryota</taxon>
        <taxon>Fungi</taxon>
        <taxon>Dikarya</taxon>
        <taxon>Basidiomycota</taxon>
        <taxon>Agaricomycotina</taxon>
        <taxon>Agaricomycetes</taxon>
        <taxon>Agaricomycetidae</taxon>
        <taxon>Agaricales</taxon>
        <taxon>Pluteineae</taxon>
        <taxon>Amanitaceae</taxon>
        <taxon>Amanita</taxon>
    </lineage>
</organism>
<accession>A0A2A9NSH4</accession>
<dbReference type="OrthoDB" id="421393at2759"/>
<dbReference type="CDD" id="cd07322">
    <property type="entry name" value="PriL_PriS_Eukaryotic"/>
    <property type="match status" value="1"/>
</dbReference>
<dbReference type="GO" id="GO:0046872">
    <property type="term" value="F:metal ion binding"/>
    <property type="evidence" value="ECO:0007669"/>
    <property type="project" value="UniProtKB-UniRule"/>
</dbReference>
<evidence type="ECO:0000256" key="7">
    <source>
        <dbReference type="ARBA" id="ARBA00023014"/>
    </source>
</evidence>
<keyword evidence="2 9" id="KW-0004">4Fe-4S</keyword>
<dbReference type="PIRSF" id="PIRSF009449">
    <property type="entry name" value="DNA_primase_large_subunit"/>
    <property type="match status" value="1"/>
</dbReference>
<evidence type="ECO:0000313" key="12">
    <source>
        <dbReference type="EMBL" id="PFH50650.1"/>
    </source>
</evidence>
<proteinExistence type="inferred from homology"/>
<name>A0A2A9NSH4_9AGAR</name>
<comment type="function">
    <text evidence="9">DNA primase is the polymerase that synthesizes small RNA primers for the Okazaki fragments made during discontinuous DNA replication.</text>
</comment>
<dbReference type="GO" id="GO:0003677">
    <property type="term" value="F:DNA binding"/>
    <property type="evidence" value="ECO:0007669"/>
    <property type="project" value="UniProtKB-UniRule"/>
</dbReference>
<reference evidence="12 13" key="1">
    <citation type="submission" date="2014-02" db="EMBL/GenBank/DDBJ databases">
        <title>Transposable element dynamics among asymbiotic and ectomycorrhizal Amanita fungi.</title>
        <authorList>
            <consortium name="DOE Joint Genome Institute"/>
            <person name="Hess J."/>
            <person name="Skrede I."/>
            <person name="Wolfe B."/>
            <person name="LaButti K."/>
            <person name="Ohm R.A."/>
            <person name="Grigoriev I.V."/>
            <person name="Pringle A."/>
        </authorList>
    </citation>
    <scope>NUCLEOTIDE SEQUENCE [LARGE SCALE GENOMIC DNA]</scope>
    <source>
        <strain evidence="12 13">SKay4041</strain>
    </source>
</reference>
<keyword evidence="6 9" id="KW-0408">Iron</keyword>
<evidence type="ECO:0000256" key="1">
    <source>
        <dbReference type="ARBA" id="ARBA00010564"/>
    </source>
</evidence>
<dbReference type="InterPro" id="IPR016558">
    <property type="entry name" value="DNA_primase_lsu_euk"/>
</dbReference>
<dbReference type="Gene3D" id="1.20.930.80">
    <property type="match status" value="1"/>
</dbReference>
<dbReference type="AlphaFoldDB" id="A0A2A9NSH4"/>
<dbReference type="InterPro" id="IPR058560">
    <property type="entry name" value="DNA_primase_C"/>
</dbReference>
<evidence type="ECO:0000256" key="5">
    <source>
        <dbReference type="ARBA" id="ARBA00022723"/>
    </source>
</evidence>
<evidence type="ECO:0000256" key="8">
    <source>
        <dbReference type="ARBA" id="ARBA00023125"/>
    </source>
</evidence>
<feature type="binding site" evidence="10">
    <location>
        <position position="396"/>
    </location>
    <ligand>
        <name>[4Fe-4S] cluster</name>
        <dbReference type="ChEBI" id="CHEBI:49883"/>
    </ligand>
</feature>
<dbReference type="Pfam" id="PF26466">
    <property type="entry name" value="DNA_primase_lrg_N"/>
    <property type="match status" value="1"/>
</dbReference>
<evidence type="ECO:0000259" key="11">
    <source>
        <dbReference type="Pfam" id="PF04104"/>
    </source>
</evidence>
<comment type="similarity">
    <text evidence="1 9">Belongs to the eukaryotic-type primase large subunit family.</text>
</comment>
<dbReference type="Proteomes" id="UP000242287">
    <property type="component" value="Unassembled WGS sequence"/>
</dbReference>
<evidence type="ECO:0000256" key="6">
    <source>
        <dbReference type="ARBA" id="ARBA00023004"/>
    </source>
</evidence>
<keyword evidence="7 9" id="KW-0411">Iron-sulfur</keyword>
<comment type="cofactor">
    <cofactor evidence="9">
        <name>[4Fe-4S] cluster</name>
        <dbReference type="ChEBI" id="CHEBI:49883"/>
    </cofactor>
    <text evidence="9">Binds 1 [4Fe-4S] cluster.</text>
</comment>
<feature type="binding site" evidence="10">
    <location>
        <position position="440"/>
    </location>
    <ligand>
        <name>[4Fe-4S] cluster</name>
        <dbReference type="ChEBI" id="CHEBI:49883"/>
    </ligand>
</feature>
<keyword evidence="5 9" id="KW-0479">Metal-binding</keyword>
<keyword evidence="13" id="KW-1185">Reference proteome</keyword>
<dbReference type="GO" id="GO:0051539">
    <property type="term" value="F:4 iron, 4 sulfur cluster binding"/>
    <property type="evidence" value="ECO:0007669"/>
    <property type="project" value="UniProtKB-UniRule"/>
</dbReference>
<protein>
    <recommendedName>
        <fullName evidence="9">DNA primase large subunit</fullName>
    </recommendedName>
</protein>
<keyword evidence="3 9" id="KW-0639">Primosome</keyword>
<feature type="binding site" evidence="10">
    <location>
        <position position="305"/>
    </location>
    <ligand>
        <name>[4Fe-4S] cluster</name>
        <dbReference type="ChEBI" id="CHEBI:49883"/>
    </ligand>
</feature>
<keyword evidence="4 9" id="KW-0235">DNA replication</keyword>
<evidence type="ECO:0000313" key="13">
    <source>
        <dbReference type="Proteomes" id="UP000242287"/>
    </source>
</evidence>
<dbReference type="Pfam" id="PF04104">
    <property type="entry name" value="DNA_primase_lrg"/>
    <property type="match status" value="1"/>
</dbReference>
<dbReference type="PANTHER" id="PTHR10537:SF3">
    <property type="entry name" value="DNA PRIMASE LARGE SUBUNIT"/>
    <property type="match status" value="1"/>
</dbReference>
<dbReference type="GO" id="GO:0006269">
    <property type="term" value="P:DNA replication, synthesis of primer"/>
    <property type="evidence" value="ECO:0007669"/>
    <property type="project" value="UniProtKB-KW"/>
</dbReference>
<dbReference type="EMBL" id="KZ301999">
    <property type="protein sequence ID" value="PFH50650.1"/>
    <property type="molecule type" value="Genomic_DNA"/>
</dbReference>
<dbReference type="GO" id="GO:0005658">
    <property type="term" value="C:alpha DNA polymerase:primase complex"/>
    <property type="evidence" value="ECO:0007669"/>
    <property type="project" value="TreeGrafter"/>
</dbReference>
<evidence type="ECO:0000256" key="10">
    <source>
        <dbReference type="PIRSR" id="PIRSR009449-1"/>
    </source>
</evidence>
<evidence type="ECO:0000256" key="3">
    <source>
        <dbReference type="ARBA" id="ARBA00022515"/>
    </source>
</evidence>
<dbReference type="STRING" id="703135.A0A2A9NSH4"/>
<keyword evidence="8 9" id="KW-0238">DNA-binding</keyword>
<sequence>MFKAREKAHKEIQILSTSNQEVSTFQHRLNFYDHPPTYDVTLEEFEISALDRLRILAEIESSAARNRTWEELKEFVQQMCRRYLPLSYNSAKEDEKHDRSAERKKDHLGHFVLRLAFCRSEDLRRRFVKAETTLFKIRYNTEVIDARREFLNSRNFNWEQVDKEEKEKYSSELRSLHLPNATSKEEIEHFEKNACFYKVRWTRVPDLVMKRSVLLKSGWAYVPESEQASIILKEFETHLEKAMEVTARALPRFDEDTRLLPILDHLSKGFVAGVSTEWDTAYGSSDDNIKAEMIDNLARQHFPMCMRTLHENLRRDSHLRHQGRLHYGLFLKVLGLSIDEAIIFWKKAFNKMTDDKFNKEYKYNIRHSYGLEGKRANYPAKSCVRLLTCGPSEPGCPYRQFSPENLSTALLQLYSNQGLTSADVSEVMAIVKAGSYHVACTRVFELTHRRCDVKAGEGIGNGESVTHPNQYAARSIELEGAGAAGRMVIG</sequence>
<feature type="domain" description="DNA primase large subunit C-terminal" evidence="11">
    <location>
        <begin position="296"/>
        <end position="471"/>
    </location>
</feature>
<feature type="binding site" evidence="10">
    <location>
        <position position="383"/>
    </location>
    <ligand>
        <name>[4Fe-4S] cluster</name>
        <dbReference type="ChEBI" id="CHEBI:49883"/>
    </ligand>
</feature>
<dbReference type="GO" id="GO:0006270">
    <property type="term" value="P:DNA replication initiation"/>
    <property type="evidence" value="ECO:0007669"/>
    <property type="project" value="TreeGrafter"/>
</dbReference>
<evidence type="ECO:0000256" key="2">
    <source>
        <dbReference type="ARBA" id="ARBA00022485"/>
    </source>
</evidence>
<gene>
    <name evidence="12" type="ORF">AMATHDRAFT_80700</name>
</gene>